<organism evidence="1 2">
    <name type="scientific">Gigaspora margarita</name>
    <dbReference type="NCBI Taxonomy" id="4874"/>
    <lineage>
        <taxon>Eukaryota</taxon>
        <taxon>Fungi</taxon>
        <taxon>Fungi incertae sedis</taxon>
        <taxon>Mucoromycota</taxon>
        <taxon>Glomeromycotina</taxon>
        <taxon>Glomeromycetes</taxon>
        <taxon>Diversisporales</taxon>
        <taxon>Gigasporaceae</taxon>
        <taxon>Gigaspora</taxon>
    </lineage>
</organism>
<gene>
    <name evidence="1" type="ORF">GMARGA_LOCUS19710</name>
</gene>
<evidence type="ECO:0000313" key="2">
    <source>
        <dbReference type="Proteomes" id="UP000789901"/>
    </source>
</evidence>
<keyword evidence="2" id="KW-1185">Reference proteome</keyword>
<comment type="caution">
    <text evidence="1">The sequence shown here is derived from an EMBL/GenBank/DDBJ whole genome shotgun (WGS) entry which is preliminary data.</text>
</comment>
<reference evidence="1 2" key="1">
    <citation type="submission" date="2021-06" db="EMBL/GenBank/DDBJ databases">
        <authorList>
            <person name="Kallberg Y."/>
            <person name="Tangrot J."/>
            <person name="Rosling A."/>
        </authorList>
    </citation>
    <scope>NUCLEOTIDE SEQUENCE [LARGE SCALE GENOMIC DNA]</scope>
    <source>
        <strain evidence="1 2">120-4 pot B 10/14</strain>
    </source>
</reference>
<accession>A0ABN7VKF2</accession>
<evidence type="ECO:0000313" key="1">
    <source>
        <dbReference type="EMBL" id="CAG8780858.1"/>
    </source>
</evidence>
<protein>
    <submittedName>
        <fullName evidence="1">5787_t:CDS:1</fullName>
    </submittedName>
</protein>
<name>A0ABN7VKF2_GIGMA</name>
<sequence>QKILNKGGISISATLSSNPTKTKFWPDSWKLFVKTWKKIEGSIGENKESWFWVPKSISLANEQGNTYSVKKIAQFLRNK</sequence>
<feature type="non-terminal residue" evidence="1">
    <location>
        <position position="1"/>
    </location>
</feature>
<dbReference type="EMBL" id="CAJVQB010016646">
    <property type="protein sequence ID" value="CAG8780858.1"/>
    <property type="molecule type" value="Genomic_DNA"/>
</dbReference>
<dbReference type="Proteomes" id="UP000789901">
    <property type="component" value="Unassembled WGS sequence"/>
</dbReference>
<proteinExistence type="predicted"/>